<dbReference type="Gene3D" id="1.20.920.10">
    <property type="entry name" value="Bromodomain-like"/>
    <property type="match status" value="1"/>
</dbReference>
<keyword evidence="5" id="KW-1185">Reference proteome</keyword>
<feature type="coiled-coil region" evidence="2">
    <location>
        <begin position="85"/>
        <end position="112"/>
    </location>
</feature>
<dbReference type="InterPro" id="IPR001487">
    <property type="entry name" value="Bromodomain"/>
</dbReference>
<evidence type="ECO:0000256" key="2">
    <source>
        <dbReference type="SAM" id="Coils"/>
    </source>
</evidence>
<dbReference type="EMBL" id="JBCLYO010000001">
    <property type="protein sequence ID" value="KAL0096658.1"/>
    <property type="molecule type" value="Genomic_DNA"/>
</dbReference>
<dbReference type="SUPFAM" id="SSF47370">
    <property type="entry name" value="Bromodomain"/>
    <property type="match status" value="1"/>
</dbReference>
<dbReference type="SUPFAM" id="SSF46689">
    <property type="entry name" value="Homeodomain-like"/>
    <property type="match status" value="1"/>
</dbReference>
<dbReference type="PANTHER" id="PTHR15398">
    <property type="entry name" value="BROMODOMAIN-CONTAINING PROTEIN 8"/>
    <property type="match status" value="1"/>
</dbReference>
<dbReference type="SMART" id="SM00297">
    <property type="entry name" value="BROMO"/>
    <property type="match status" value="1"/>
</dbReference>
<dbReference type="Pfam" id="PF00439">
    <property type="entry name" value="Bromodomain"/>
    <property type="match status" value="1"/>
</dbReference>
<dbReference type="InterPro" id="IPR036427">
    <property type="entry name" value="Bromodomain-like_sf"/>
</dbReference>
<evidence type="ECO:0000259" key="3">
    <source>
        <dbReference type="SMART" id="SM00297"/>
    </source>
</evidence>
<protein>
    <recommendedName>
        <fullName evidence="3">Bromo domain-containing protein</fullName>
    </recommendedName>
</protein>
<sequence length="273" mass="31713">MATTDWSILEKLLLAQAVYKFGEDNWVQIARNLKHHAMLQRQPEFFNQKNCSLQYYLLVEDLEAERRLSKAGPIQDMPSVVKLARQLYMQRMDELKSAIKKDEEEFIRLVSEIDDIKAGRWDSRLVDLVKENQQKDSAGVTIKMEIPNATERGKDDQRQKSWQKNISLLWREIANHKNGAMFMNPIKEATAPLYYDILIKTTVEFERDVVLMLTNSLMYNKEGTEVYQMALEMLEDATEQINIFKMADTTSSACAHIRKASIVTKDQRKSIAE</sequence>
<keyword evidence="1" id="KW-0103">Bromodomain</keyword>
<evidence type="ECO:0000313" key="4">
    <source>
        <dbReference type="EMBL" id="KAL0096658.1"/>
    </source>
</evidence>
<organism evidence="4 5">
    <name type="scientific">Phycomyces blakesleeanus</name>
    <dbReference type="NCBI Taxonomy" id="4837"/>
    <lineage>
        <taxon>Eukaryota</taxon>
        <taxon>Fungi</taxon>
        <taxon>Fungi incertae sedis</taxon>
        <taxon>Mucoromycota</taxon>
        <taxon>Mucoromycotina</taxon>
        <taxon>Mucoromycetes</taxon>
        <taxon>Mucorales</taxon>
        <taxon>Phycomycetaceae</taxon>
        <taxon>Phycomyces</taxon>
    </lineage>
</organism>
<proteinExistence type="predicted"/>
<dbReference type="Proteomes" id="UP001448207">
    <property type="component" value="Unassembled WGS sequence"/>
</dbReference>
<name>A0ABR3BCS8_PHYBL</name>
<reference evidence="4 5" key="1">
    <citation type="submission" date="2024-04" db="EMBL/GenBank/DDBJ databases">
        <title>Symmetric and asymmetric DNA N6-adenine methylation regulates different biological responses in Mucorales.</title>
        <authorList>
            <consortium name="Lawrence Berkeley National Laboratory"/>
            <person name="Lax C."/>
            <person name="Mondo S.J."/>
            <person name="Osorio-Concepcion M."/>
            <person name="Muszewska A."/>
            <person name="Corrochano-Luque M."/>
            <person name="Gutierrez G."/>
            <person name="Riley R."/>
            <person name="Lipzen A."/>
            <person name="Guo J."/>
            <person name="Hundley H."/>
            <person name="Amirebrahimi M."/>
            <person name="Ng V."/>
            <person name="Lorenzo-Gutierrez D."/>
            <person name="Binder U."/>
            <person name="Yang J."/>
            <person name="Song Y."/>
            <person name="Canovas D."/>
            <person name="Navarro E."/>
            <person name="Freitag M."/>
            <person name="Gabaldon T."/>
            <person name="Grigoriev I.V."/>
            <person name="Corrochano L.M."/>
            <person name="Nicolas F.E."/>
            <person name="Garre V."/>
        </authorList>
    </citation>
    <scope>NUCLEOTIDE SEQUENCE [LARGE SCALE GENOMIC DNA]</scope>
    <source>
        <strain evidence="4 5">L51</strain>
    </source>
</reference>
<evidence type="ECO:0000256" key="1">
    <source>
        <dbReference type="ARBA" id="ARBA00023117"/>
    </source>
</evidence>
<comment type="caution">
    <text evidence="4">The sequence shown here is derived from an EMBL/GenBank/DDBJ whole genome shotgun (WGS) entry which is preliminary data.</text>
</comment>
<gene>
    <name evidence="4" type="ORF">J3Q64DRAFT_1630928</name>
</gene>
<dbReference type="InterPro" id="IPR009057">
    <property type="entry name" value="Homeodomain-like_sf"/>
</dbReference>
<keyword evidence="2" id="KW-0175">Coiled coil</keyword>
<feature type="domain" description="Bromo" evidence="3">
    <location>
        <begin position="155"/>
        <end position="246"/>
    </location>
</feature>
<dbReference type="PANTHER" id="PTHR15398:SF4">
    <property type="entry name" value="BROMODOMAIN-CONTAINING PROTEIN 8 ISOFORM X1"/>
    <property type="match status" value="1"/>
</dbReference>
<evidence type="ECO:0000313" key="5">
    <source>
        <dbReference type="Proteomes" id="UP001448207"/>
    </source>
</evidence>
<accession>A0ABR3BCS8</accession>